<comment type="similarity">
    <text evidence="5">Belongs to the SAT4 family.</text>
</comment>
<evidence type="ECO:0000256" key="7">
    <source>
        <dbReference type="SAM" id="Phobius"/>
    </source>
</evidence>
<evidence type="ECO:0000256" key="3">
    <source>
        <dbReference type="ARBA" id="ARBA00022989"/>
    </source>
</evidence>
<feature type="region of interest" description="Disordered" evidence="6">
    <location>
        <begin position="321"/>
        <end position="346"/>
    </location>
</feature>
<dbReference type="Pfam" id="PF20684">
    <property type="entry name" value="Fung_rhodopsin"/>
    <property type="match status" value="1"/>
</dbReference>
<evidence type="ECO:0000313" key="9">
    <source>
        <dbReference type="EMBL" id="KAG9193782.1"/>
    </source>
</evidence>
<evidence type="ECO:0000256" key="2">
    <source>
        <dbReference type="ARBA" id="ARBA00022692"/>
    </source>
</evidence>
<evidence type="ECO:0000256" key="1">
    <source>
        <dbReference type="ARBA" id="ARBA00004141"/>
    </source>
</evidence>
<reference evidence="9" key="1">
    <citation type="submission" date="2021-07" db="EMBL/GenBank/DDBJ databases">
        <title>Genome Resource of American Ginseng Black Spot Pathogen Alternaria panax.</title>
        <authorList>
            <person name="Qiu C."/>
            <person name="Wang W."/>
            <person name="Liu Z."/>
        </authorList>
    </citation>
    <scope>NUCLEOTIDE SEQUENCE</scope>
    <source>
        <strain evidence="9">BNCC115425</strain>
    </source>
</reference>
<keyword evidence="2 7" id="KW-0812">Transmembrane</keyword>
<name>A0AAD4IFD9_9PLEO</name>
<evidence type="ECO:0000256" key="4">
    <source>
        <dbReference type="ARBA" id="ARBA00023136"/>
    </source>
</evidence>
<evidence type="ECO:0000259" key="8">
    <source>
        <dbReference type="Pfam" id="PF20684"/>
    </source>
</evidence>
<feature type="compositionally biased region" description="Basic and acidic residues" evidence="6">
    <location>
        <begin position="332"/>
        <end position="346"/>
    </location>
</feature>
<feature type="region of interest" description="Disordered" evidence="6">
    <location>
        <begin position="274"/>
        <end position="298"/>
    </location>
</feature>
<feature type="transmembrane region" description="Helical" evidence="7">
    <location>
        <begin position="20"/>
        <end position="43"/>
    </location>
</feature>
<feature type="transmembrane region" description="Helical" evidence="7">
    <location>
        <begin position="141"/>
        <end position="159"/>
    </location>
</feature>
<dbReference type="InterPro" id="IPR052337">
    <property type="entry name" value="SAT4-like"/>
</dbReference>
<protein>
    <recommendedName>
        <fullName evidence="8">Rhodopsin domain-containing protein</fullName>
    </recommendedName>
</protein>
<proteinExistence type="inferred from homology"/>
<dbReference type="PANTHER" id="PTHR33048">
    <property type="entry name" value="PTH11-LIKE INTEGRAL MEMBRANE PROTEIN (AFU_ORTHOLOGUE AFUA_5G11245)"/>
    <property type="match status" value="1"/>
</dbReference>
<feature type="domain" description="Rhodopsin" evidence="8">
    <location>
        <begin position="124"/>
        <end position="204"/>
    </location>
</feature>
<gene>
    <name evidence="9" type="ORF">G6011_03817</name>
</gene>
<keyword evidence="3 7" id="KW-1133">Transmembrane helix</keyword>
<dbReference type="GO" id="GO:0016020">
    <property type="term" value="C:membrane"/>
    <property type="evidence" value="ECO:0007669"/>
    <property type="project" value="UniProtKB-SubCell"/>
</dbReference>
<evidence type="ECO:0000313" key="10">
    <source>
        <dbReference type="Proteomes" id="UP001199106"/>
    </source>
</evidence>
<comment type="subcellular location">
    <subcellularLocation>
        <location evidence="1">Membrane</location>
        <topology evidence="1">Multi-pass membrane protein</topology>
    </subcellularLocation>
</comment>
<dbReference type="PANTHER" id="PTHR33048:SF167">
    <property type="entry name" value="INTEGRAL MEMBRANE PROTEIN"/>
    <property type="match status" value="1"/>
</dbReference>
<evidence type="ECO:0000256" key="5">
    <source>
        <dbReference type="ARBA" id="ARBA00038359"/>
    </source>
</evidence>
<dbReference type="InterPro" id="IPR049326">
    <property type="entry name" value="Rhodopsin_dom_fungi"/>
</dbReference>
<dbReference type="EMBL" id="JAANER010000002">
    <property type="protein sequence ID" value="KAG9193782.1"/>
    <property type="molecule type" value="Genomic_DNA"/>
</dbReference>
<feature type="compositionally biased region" description="Low complexity" evidence="6">
    <location>
        <begin position="281"/>
        <end position="291"/>
    </location>
</feature>
<dbReference type="AlphaFoldDB" id="A0AAD4IFD9"/>
<organism evidence="9 10">
    <name type="scientific">Alternaria panax</name>
    <dbReference type="NCBI Taxonomy" id="48097"/>
    <lineage>
        <taxon>Eukaryota</taxon>
        <taxon>Fungi</taxon>
        <taxon>Dikarya</taxon>
        <taxon>Ascomycota</taxon>
        <taxon>Pezizomycotina</taxon>
        <taxon>Dothideomycetes</taxon>
        <taxon>Pleosporomycetidae</taxon>
        <taxon>Pleosporales</taxon>
        <taxon>Pleosporineae</taxon>
        <taxon>Pleosporaceae</taxon>
        <taxon>Alternaria</taxon>
        <taxon>Alternaria sect. Panax</taxon>
    </lineage>
</organism>
<dbReference type="Proteomes" id="UP001199106">
    <property type="component" value="Unassembled WGS sequence"/>
</dbReference>
<sequence>MSAVLEGADPQTGPIENEGTTILASTLAIATIATIITVARLYVRVKMIRNVGWDDYAMFLTMIMCIVGQVIIVPQVSHGAGRHIADVEQEDYKTVLKLNFVTQPLFLIAICFLKLSVGFFLLRMIPMLWRAHMNRRHKASLICILGLGTFATTAALVKLSYMPNYGRDGDLMWDSRNLTIWTVAECNVGIIAANLSCLKPLVQRMLISTYGKGSRKASQPRANTYAQGTKHCSMIKGCGPVGSDRASEGEFLGYGPAYKSYLLNTINAAKDKTGQHITEISSGRSSPAAGRSSHESETMLDNKTLTSLRDHNLTVTTHVDVTESLPSQEGYESVKTHDGSQAKEMI</sequence>
<feature type="transmembrane region" description="Helical" evidence="7">
    <location>
        <begin position="179"/>
        <end position="198"/>
    </location>
</feature>
<accession>A0AAD4IFD9</accession>
<keyword evidence="10" id="KW-1185">Reference proteome</keyword>
<evidence type="ECO:0000256" key="6">
    <source>
        <dbReference type="SAM" id="MobiDB-lite"/>
    </source>
</evidence>
<feature type="transmembrane region" description="Helical" evidence="7">
    <location>
        <begin position="105"/>
        <end position="129"/>
    </location>
</feature>
<feature type="transmembrane region" description="Helical" evidence="7">
    <location>
        <begin position="55"/>
        <end position="73"/>
    </location>
</feature>
<keyword evidence="4 7" id="KW-0472">Membrane</keyword>
<comment type="caution">
    <text evidence="9">The sequence shown here is derived from an EMBL/GenBank/DDBJ whole genome shotgun (WGS) entry which is preliminary data.</text>
</comment>